<organism evidence="2 3">
    <name type="scientific">Sandaracinus amylolyticus</name>
    <dbReference type="NCBI Taxonomy" id="927083"/>
    <lineage>
        <taxon>Bacteria</taxon>
        <taxon>Pseudomonadati</taxon>
        <taxon>Myxococcota</taxon>
        <taxon>Polyangia</taxon>
        <taxon>Polyangiales</taxon>
        <taxon>Sandaracinaceae</taxon>
        <taxon>Sandaracinus</taxon>
    </lineage>
</organism>
<name>A0A0F6W1Z1_9BACT</name>
<dbReference type="Proteomes" id="UP000034883">
    <property type="component" value="Chromosome"/>
</dbReference>
<protein>
    <recommendedName>
        <fullName evidence="4">Winged helix DNA-binding domain-containing protein</fullName>
    </recommendedName>
</protein>
<dbReference type="PANTHER" id="PTHR38479:SF2">
    <property type="entry name" value="WINGED HELIX DNA-BINDING DOMAIN-CONTAINING PROTEIN"/>
    <property type="match status" value="1"/>
</dbReference>
<keyword evidence="3" id="KW-1185">Reference proteome</keyword>
<evidence type="ECO:0000313" key="3">
    <source>
        <dbReference type="Proteomes" id="UP000034883"/>
    </source>
</evidence>
<evidence type="ECO:0008006" key="4">
    <source>
        <dbReference type="Google" id="ProtNLM"/>
    </source>
</evidence>
<dbReference type="KEGG" id="samy:DB32_002522"/>
<dbReference type="EMBL" id="CP011125">
    <property type="protein sequence ID" value="AKF05373.1"/>
    <property type="molecule type" value="Genomic_DNA"/>
</dbReference>
<dbReference type="PANTHER" id="PTHR38479">
    <property type="entry name" value="LMO0824 PROTEIN"/>
    <property type="match status" value="1"/>
</dbReference>
<reference evidence="2 3" key="1">
    <citation type="submission" date="2015-03" db="EMBL/GenBank/DDBJ databases">
        <title>Genome assembly of Sandaracinus amylolyticus DSM 53668.</title>
        <authorList>
            <person name="Sharma G."/>
            <person name="Subramanian S."/>
        </authorList>
    </citation>
    <scope>NUCLEOTIDE SEQUENCE [LARGE SCALE GENOMIC DNA]</scope>
    <source>
        <strain evidence="2 3">DSM 53668</strain>
    </source>
</reference>
<gene>
    <name evidence="2" type="ORF">DB32_002522</name>
</gene>
<dbReference type="STRING" id="927083.DB32_002522"/>
<dbReference type="AlphaFoldDB" id="A0A0F6W1Z1"/>
<dbReference type="Pfam" id="PF06224">
    <property type="entry name" value="AlkZ-like"/>
    <property type="match status" value="1"/>
</dbReference>
<feature type="compositionally biased region" description="Basic and acidic residues" evidence="1">
    <location>
        <begin position="1"/>
        <end position="12"/>
    </location>
</feature>
<dbReference type="InterPro" id="IPR009351">
    <property type="entry name" value="AlkZ-like"/>
</dbReference>
<feature type="region of interest" description="Disordered" evidence="1">
    <location>
        <begin position="1"/>
        <end position="24"/>
    </location>
</feature>
<evidence type="ECO:0000313" key="2">
    <source>
        <dbReference type="EMBL" id="AKF05373.1"/>
    </source>
</evidence>
<sequence length="387" mass="42508">MRARRRESDVRRASLMPKKASNAPVLSRRAVGRATLARQMLLAREKTSSLDAIERLIGVQAQLPRPPFVGLWSRVEGFRREELAELLRRREVVRATSLRTTLHLMSARDYVALRGVLAPVLARALASITKARGATLDVDQLVAEARPFFAAQPRDFEAVRAHLAALHPDADDRAMGYAIRTSLPLVQVPTDDAWSFPAQADFALADAWLGTTIDARETAPDALVRRYLAAYGPASVADAQAWTGLGGLRPTFDAMQDELRVFADERGRELFDLEGAPHPGEDASAPLRFLPEWDGAIVARADERFVAAEHRQHVFLSALRVAPTVLIDGTVAATWKIDRKKTGATLTVTPFDTIAKKVRAELEQEADALLAFHEPDAPKRALKIAGA</sequence>
<evidence type="ECO:0000256" key="1">
    <source>
        <dbReference type="SAM" id="MobiDB-lite"/>
    </source>
</evidence>
<accession>A0A0F6W1Z1</accession>
<proteinExistence type="predicted"/>